<keyword evidence="12" id="KW-0449">Lipoprotein</keyword>
<protein>
    <recommendedName>
        <fullName evidence="4 10">Outer-membrane lipoprotein carrier protein</fullName>
    </recommendedName>
</protein>
<comment type="subunit">
    <text evidence="3 10">Monomer.</text>
</comment>
<dbReference type="GO" id="GO:0042953">
    <property type="term" value="P:lipoprotein transport"/>
    <property type="evidence" value="ECO:0007669"/>
    <property type="project" value="InterPro"/>
</dbReference>
<evidence type="ECO:0000313" key="11">
    <source>
        <dbReference type="EMBL" id="TWX57093.1"/>
    </source>
</evidence>
<evidence type="ECO:0000256" key="5">
    <source>
        <dbReference type="ARBA" id="ARBA00022448"/>
    </source>
</evidence>
<keyword evidence="9 10" id="KW-0143">Chaperone</keyword>
<dbReference type="OrthoDB" id="9787361at2"/>
<feature type="chain" id="PRO_5023514547" description="Outer-membrane lipoprotein carrier protein" evidence="10">
    <location>
        <begin position="29"/>
        <end position="230"/>
    </location>
</feature>
<evidence type="ECO:0000256" key="8">
    <source>
        <dbReference type="ARBA" id="ARBA00022927"/>
    </source>
</evidence>
<evidence type="ECO:0000313" key="13">
    <source>
        <dbReference type="Proteomes" id="UP000321525"/>
    </source>
</evidence>
<dbReference type="HAMAP" id="MF_00240">
    <property type="entry name" value="LolA"/>
    <property type="match status" value="1"/>
</dbReference>
<evidence type="ECO:0000256" key="7">
    <source>
        <dbReference type="ARBA" id="ARBA00022764"/>
    </source>
</evidence>
<dbReference type="GO" id="GO:0030288">
    <property type="term" value="C:outer membrane-bounded periplasmic space"/>
    <property type="evidence" value="ECO:0007669"/>
    <property type="project" value="TreeGrafter"/>
</dbReference>
<sequence precursor="true">MNFSLKKTVILSFFSAVVLGSASISVFALPLNEPTSVIEKPNNEAQIVKSSLMKKLAKLEYFTANFNQQVLDGDGNELQNALGTLAVKKPNLVYWKTAEPDESLIVSDGATLWFFDPFVEQVSAYLLEKALLNTPILLLTSSDPALWQHYSVSSMDENNYLIHANDNNAQVKTLELRFKKNSNDLNSFTIVDATGQLSLFKLSQFDEKNVPESALFTFKIPEGVELDDQR</sequence>
<dbReference type="RefSeq" id="WP_146800118.1">
    <property type="nucleotide sequence ID" value="NZ_VOLP01000019.1"/>
</dbReference>
<accession>A0A5C6Q4M6</accession>
<feature type="signal peptide" evidence="10">
    <location>
        <begin position="1"/>
        <end position="28"/>
    </location>
</feature>
<reference evidence="12 14" key="1">
    <citation type="submission" date="2019-07" db="EMBL/GenBank/DDBJ databases">
        <title>Genomes of sea-ice associated Colwellia species.</title>
        <authorList>
            <person name="Bowman J.P."/>
        </authorList>
    </citation>
    <scope>NUCLEOTIDE SEQUENCE [LARGE SCALE GENOMIC DNA]</scope>
    <source>
        <strain evidence="11 13">ACAM 607</strain>
        <strain evidence="12 14">IC036</strain>
    </source>
</reference>
<keyword evidence="5 10" id="KW-0813">Transport</keyword>
<evidence type="ECO:0000256" key="1">
    <source>
        <dbReference type="ARBA" id="ARBA00004418"/>
    </source>
</evidence>
<dbReference type="EMBL" id="VOLQ01000038">
    <property type="protein sequence ID" value="TWX63844.1"/>
    <property type="molecule type" value="Genomic_DNA"/>
</dbReference>
<keyword evidence="7 10" id="KW-0574">Periplasm</keyword>
<evidence type="ECO:0000256" key="6">
    <source>
        <dbReference type="ARBA" id="ARBA00022729"/>
    </source>
</evidence>
<dbReference type="Gene3D" id="2.50.20.10">
    <property type="entry name" value="Lipoprotein localisation LolA/LolB/LppX"/>
    <property type="match status" value="1"/>
</dbReference>
<dbReference type="SUPFAM" id="SSF89392">
    <property type="entry name" value="Prokaryotic lipoproteins and lipoprotein localization factors"/>
    <property type="match status" value="1"/>
</dbReference>
<keyword evidence="13" id="KW-1185">Reference proteome</keyword>
<dbReference type="Pfam" id="PF03548">
    <property type="entry name" value="LolA"/>
    <property type="match status" value="1"/>
</dbReference>
<dbReference type="Proteomes" id="UP000321525">
    <property type="component" value="Unassembled WGS sequence"/>
</dbReference>
<dbReference type="Proteomes" id="UP000321917">
    <property type="component" value="Unassembled WGS sequence"/>
</dbReference>
<evidence type="ECO:0000256" key="9">
    <source>
        <dbReference type="ARBA" id="ARBA00023186"/>
    </source>
</evidence>
<dbReference type="EMBL" id="VOLR01000020">
    <property type="protein sequence ID" value="TWX57093.1"/>
    <property type="molecule type" value="Genomic_DNA"/>
</dbReference>
<dbReference type="InterPro" id="IPR029046">
    <property type="entry name" value="LolA/LolB/LppX"/>
</dbReference>
<evidence type="ECO:0000256" key="4">
    <source>
        <dbReference type="ARBA" id="ARBA00014035"/>
    </source>
</evidence>
<comment type="caution">
    <text evidence="12">The sequence shown here is derived from an EMBL/GenBank/DDBJ whole genome shotgun (WGS) entry which is preliminary data.</text>
</comment>
<dbReference type="GO" id="GO:0044874">
    <property type="term" value="P:lipoprotein localization to outer membrane"/>
    <property type="evidence" value="ECO:0007669"/>
    <property type="project" value="UniProtKB-UniRule"/>
</dbReference>
<dbReference type="InterPro" id="IPR018323">
    <property type="entry name" value="OM_lipoprot_carrier_LolA_Pbac"/>
</dbReference>
<evidence type="ECO:0000256" key="3">
    <source>
        <dbReference type="ARBA" id="ARBA00011245"/>
    </source>
</evidence>
<keyword evidence="8 10" id="KW-0653">Protein transport</keyword>
<dbReference type="PANTHER" id="PTHR35869">
    <property type="entry name" value="OUTER-MEMBRANE LIPOPROTEIN CARRIER PROTEIN"/>
    <property type="match status" value="1"/>
</dbReference>
<evidence type="ECO:0000256" key="2">
    <source>
        <dbReference type="ARBA" id="ARBA00007615"/>
    </source>
</evidence>
<comment type="similarity">
    <text evidence="2 10">Belongs to the LolA family.</text>
</comment>
<comment type="subcellular location">
    <subcellularLocation>
        <location evidence="1 10">Periplasm</location>
    </subcellularLocation>
</comment>
<dbReference type="AlphaFoldDB" id="A0A5C6Q4M6"/>
<dbReference type="InterPro" id="IPR004564">
    <property type="entry name" value="OM_lipoprot_carrier_LolA-like"/>
</dbReference>
<dbReference type="CDD" id="cd16325">
    <property type="entry name" value="LolA"/>
    <property type="match status" value="1"/>
</dbReference>
<name>A0A5C6Q4M6_9GAMM</name>
<gene>
    <name evidence="10 12" type="primary">lolA</name>
    <name evidence="11" type="ORF">ESZ26_14140</name>
    <name evidence="12" type="ORF">ESZ27_15795</name>
</gene>
<dbReference type="NCBIfam" id="TIGR00547">
    <property type="entry name" value="lolA"/>
    <property type="match status" value="1"/>
</dbReference>
<proteinExistence type="inferred from homology"/>
<keyword evidence="6 10" id="KW-0732">Signal</keyword>
<organism evidence="12 14">
    <name type="scientific">Colwellia hornerae</name>
    <dbReference type="NCBI Taxonomy" id="89402"/>
    <lineage>
        <taxon>Bacteria</taxon>
        <taxon>Pseudomonadati</taxon>
        <taxon>Pseudomonadota</taxon>
        <taxon>Gammaproteobacteria</taxon>
        <taxon>Alteromonadales</taxon>
        <taxon>Colwelliaceae</taxon>
        <taxon>Colwellia</taxon>
    </lineage>
</organism>
<comment type="function">
    <text evidence="10">Participates in the translocation of lipoproteins from the inner membrane to the outer membrane. Only forms a complex with a lipoprotein if the residue after the N-terminal Cys is not an aspartate (The Asp acts as a targeting signal to indicate that the lipoprotein should stay in the inner membrane).</text>
</comment>
<evidence type="ECO:0000313" key="14">
    <source>
        <dbReference type="Proteomes" id="UP000321917"/>
    </source>
</evidence>
<evidence type="ECO:0000256" key="10">
    <source>
        <dbReference type="HAMAP-Rule" id="MF_00240"/>
    </source>
</evidence>
<dbReference type="PANTHER" id="PTHR35869:SF1">
    <property type="entry name" value="OUTER-MEMBRANE LIPOPROTEIN CARRIER PROTEIN"/>
    <property type="match status" value="1"/>
</dbReference>
<evidence type="ECO:0000313" key="12">
    <source>
        <dbReference type="EMBL" id="TWX63844.1"/>
    </source>
</evidence>